<keyword evidence="13" id="KW-1185">Reference proteome</keyword>
<gene>
    <name evidence="12" type="ORF">NMP03_07825</name>
</gene>
<evidence type="ECO:0000256" key="2">
    <source>
        <dbReference type="ARBA" id="ARBA00022741"/>
    </source>
</evidence>
<keyword evidence="9" id="KW-0234">DNA repair</keyword>
<dbReference type="SUPFAM" id="SSF52540">
    <property type="entry name" value="P-loop containing nucleoside triphosphate hydrolases"/>
    <property type="match status" value="1"/>
</dbReference>
<dbReference type="Pfam" id="PF13361">
    <property type="entry name" value="UvrD_C"/>
    <property type="match status" value="1"/>
</dbReference>
<evidence type="ECO:0000259" key="11">
    <source>
        <dbReference type="Pfam" id="PF13361"/>
    </source>
</evidence>
<reference evidence="12" key="1">
    <citation type="submission" date="2022-07" db="EMBL/GenBank/DDBJ databases">
        <title>Sphingomonas sp. nov., a novel bacterium isolated from the north slope of the Mount Everest.</title>
        <authorList>
            <person name="Cui X."/>
            <person name="Liu Y."/>
        </authorList>
    </citation>
    <scope>NUCLEOTIDE SEQUENCE</scope>
    <source>
        <strain evidence="12">S5-59</strain>
    </source>
</reference>
<protein>
    <submittedName>
        <fullName evidence="12">PD-(D/E)XK nuclease family protein</fullName>
    </submittedName>
</protein>
<evidence type="ECO:0000256" key="7">
    <source>
        <dbReference type="ARBA" id="ARBA00022840"/>
    </source>
</evidence>
<name>A0ABY5LAT3_9SPHN</name>
<keyword evidence="4" id="KW-0378">Hydrolase</keyword>
<feature type="domain" description="UvrD-like helicase C-terminal" evidence="11">
    <location>
        <begin position="2"/>
        <end position="108"/>
    </location>
</feature>
<keyword evidence="1" id="KW-0540">Nuclease</keyword>
<dbReference type="InterPro" id="IPR027417">
    <property type="entry name" value="P-loop_NTPase"/>
</dbReference>
<feature type="domain" description="PD-(D/E)XK endonuclease-like" evidence="10">
    <location>
        <begin position="206"/>
        <end position="338"/>
    </location>
</feature>
<organism evidence="12 13">
    <name type="scientific">Sphingomonas qomolangmaensis</name>
    <dbReference type="NCBI Taxonomy" id="2918765"/>
    <lineage>
        <taxon>Bacteria</taxon>
        <taxon>Pseudomonadati</taxon>
        <taxon>Pseudomonadota</taxon>
        <taxon>Alphaproteobacteria</taxon>
        <taxon>Sphingomonadales</taxon>
        <taxon>Sphingomonadaceae</taxon>
        <taxon>Sphingomonas</taxon>
    </lineage>
</organism>
<keyword evidence="3" id="KW-0227">DNA damage</keyword>
<dbReference type="Pfam" id="PF12705">
    <property type="entry name" value="PDDEXK_1"/>
    <property type="match status" value="1"/>
</dbReference>
<evidence type="ECO:0000256" key="5">
    <source>
        <dbReference type="ARBA" id="ARBA00022806"/>
    </source>
</evidence>
<evidence type="ECO:0000259" key="10">
    <source>
        <dbReference type="Pfam" id="PF12705"/>
    </source>
</evidence>
<dbReference type="InterPro" id="IPR038726">
    <property type="entry name" value="PDDEXK_AddAB-type"/>
</dbReference>
<dbReference type="RefSeq" id="WP_256507915.1">
    <property type="nucleotide sequence ID" value="NZ_CP101740.1"/>
</dbReference>
<evidence type="ECO:0000256" key="6">
    <source>
        <dbReference type="ARBA" id="ARBA00022839"/>
    </source>
</evidence>
<evidence type="ECO:0000313" key="13">
    <source>
        <dbReference type="Proteomes" id="UP001058533"/>
    </source>
</evidence>
<evidence type="ECO:0000313" key="12">
    <source>
        <dbReference type="EMBL" id="UUL84080.1"/>
    </source>
</evidence>
<dbReference type="Gene3D" id="3.40.50.300">
    <property type="entry name" value="P-loop containing nucleotide triphosphate hydrolases"/>
    <property type="match status" value="1"/>
</dbReference>
<evidence type="ECO:0000256" key="4">
    <source>
        <dbReference type="ARBA" id="ARBA00022801"/>
    </source>
</evidence>
<evidence type="ECO:0000256" key="8">
    <source>
        <dbReference type="ARBA" id="ARBA00023125"/>
    </source>
</evidence>
<dbReference type="SUPFAM" id="SSF52980">
    <property type="entry name" value="Restriction endonuclease-like"/>
    <property type="match status" value="1"/>
</dbReference>
<dbReference type="InterPro" id="IPR011604">
    <property type="entry name" value="PDDEXK-like_dom_sf"/>
</dbReference>
<keyword evidence="7" id="KW-0067">ATP-binding</keyword>
<keyword evidence="8" id="KW-0238">DNA-binding</keyword>
<keyword evidence="6" id="KW-0269">Exonuclease</keyword>
<keyword evidence="2" id="KW-0547">Nucleotide-binding</keyword>
<dbReference type="EMBL" id="CP101740">
    <property type="protein sequence ID" value="UUL84080.1"/>
    <property type="molecule type" value="Genomic_DNA"/>
</dbReference>
<accession>A0ABY5LAT3</accession>
<sequence length="363" mass="39515">MQVLTYHQAKGLEWPITVLVELESKAKGSPFGIVAEDESPPDWRAPLAARVLRYWPWPYGEQQVGVGLDVSAPASPQGIEALAAERLERTRLLYVGMTRPRDHLVFALTGQPAEWLDELTGDDGAPLVAASSGVVSVGGRRFEVRTPSPACDSTPPAAGEFVRPLFERTAHPPLRLRPSATAADGIVAVVETISVGPRIALVGDPDLQALGEAFHRFLACDDPSIDPQTRREVATDMLSRWGALQVNPNYLVAVSDRFHSFLSGRFGDSARLREWPVHAAVGMQTIGGRIDLLIDDGNGFVVIDHKSFPGSMALDESRLRSFAGQVALYSRALEEVTGRLCREFWVHQPVAGVMTRVELLGAQ</sequence>
<dbReference type="Gene3D" id="3.90.320.10">
    <property type="match status" value="1"/>
</dbReference>
<evidence type="ECO:0000256" key="9">
    <source>
        <dbReference type="ARBA" id="ARBA00023204"/>
    </source>
</evidence>
<proteinExistence type="predicted"/>
<dbReference type="InterPro" id="IPR011335">
    <property type="entry name" value="Restrct_endonuc-II-like"/>
</dbReference>
<evidence type="ECO:0000256" key="3">
    <source>
        <dbReference type="ARBA" id="ARBA00022763"/>
    </source>
</evidence>
<dbReference type="Proteomes" id="UP001058533">
    <property type="component" value="Chromosome"/>
</dbReference>
<keyword evidence="5" id="KW-0347">Helicase</keyword>
<dbReference type="InterPro" id="IPR014017">
    <property type="entry name" value="DNA_helicase_UvrD-like_C"/>
</dbReference>
<evidence type="ECO:0000256" key="1">
    <source>
        <dbReference type="ARBA" id="ARBA00022722"/>
    </source>
</evidence>